<dbReference type="AlphaFoldDB" id="A0NQ60"/>
<evidence type="ECO:0000313" key="2">
    <source>
        <dbReference type="Proteomes" id="UP000004848"/>
    </source>
</evidence>
<dbReference type="EMBL" id="AAUW01000004">
    <property type="protein sequence ID" value="EAV44918.1"/>
    <property type="molecule type" value="Genomic_DNA"/>
</dbReference>
<accession>A0NQ60</accession>
<sequence>MTNINEMLNDLIVRLAVTERLLFDVTGSLIAESPEPEVTFTNVLAQLRSHFDPSGADSPSALEFHKRATEQVARVERQLQAAAFPVSEH</sequence>
<evidence type="ECO:0000313" key="1">
    <source>
        <dbReference type="EMBL" id="EAV44918.1"/>
    </source>
</evidence>
<name>A0NQ60_ROSAI</name>
<gene>
    <name evidence="1" type="ORF">SIAM614_12923</name>
</gene>
<dbReference type="Proteomes" id="UP000004848">
    <property type="component" value="Unassembled WGS sequence"/>
</dbReference>
<organism evidence="1 2">
    <name type="scientific">Roseibium aggregatum (strain ATCC 25650 / DSM 13394 / JCM 20685 / NBRC 16684 / NCIMB 2208 / IAM 12614 / B1)</name>
    <name type="common">Stappia aggregata</name>
    <dbReference type="NCBI Taxonomy" id="384765"/>
    <lineage>
        <taxon>Bacteria</taxon>
        <taxon>Pseudomonadati</taxon>
        <taxon>Pseudomonadota</taxon>
        <taxon>Alphaproteobacteria</taxon>
        <taxon>Hyphomicrobiales</taxon>
        <taxon>Stappiaceae</taxon>
        <taxon>Roseibium</taxon>
    </lineage>
</organism>
<dbReference type="RefSeq" id="WP_006933018.1">
    <property type="nucleotide sequence ID" value="NZ_AAUW01000004.1"/>
</dbReference>
<reference evidence="1 2" key="1">
    <citation type="submission" date="2006-05" db="EMBL/GenBank/DDBJ databases">
        <authorList>
            <person name="King G."/>
            <person name="Ferriera S."/>
            <person name="Johnson J."/>
            <person name="Kravitz S."/>
            <person name="Beeson K."/>
            <person name="Sutton G."/>
            <person name="Rogers Y.-H."/>
            <person name="Friedman R."/>
            <person name="Frazier M."/>
            <person name="Venter J.C."/>
        </authorList>
    </citation>
    <scope>NUCLEOTIDE SEQUENCE [LARGE SCALE GENOMIC DNA]</scope>
    <source>
        <strain evidence="2">ATCC 25650 / DSM 13394 / JCM 20685 / NBRC 16684 / NCIMB 2208 / IAM 12614 / B1</strain>
    </source>
</reference>
<protein>
    <submittedName>
        <fullName evidence="1">Uncharacterized protein</fullName>
    </submittedName>
</protein>
<dbReference type="GeneID" id="68845679"/>
<comment type="caution">
    <text evidence="1">The sequence shown here is derived from an EMBL/GenBank/DDBJ whole genome shotgun (WGS) entry which is preliminary data.</text>
</comment>
<proteinExistence type="predicted"/>